<dbReference type="GO" id="GO:0003700">
    <property type="term" value="F:DNA-binding transcription factor activity"/>
    <property type="evidence" value="ECO:0007669"/>
    <property type="project" value="InterPro"/>
</dbReference>
<dbReference type="EMBL" id="LAZR01001083">
    <property type="protein sequence ID" value="KKN51037.1"/>
    <property type="molecule type" value="Genomic_DNA"/>
</dbReference>
<dbReference type="InterPro" id="IPR001845">
    <property type="entry name" value="HTH_ArsR_DNA-bd_dom"/>
</dbReference>
<evidence type="ECO:0000259" key="1">
    <source>
        <dbReference type="Pfam" id="PF01022"/>
    </source>
</evidence>
<name>A0A0F9RML3_9ZZZZ</name>
<comment type="caution">
    <text evidence="2">The sequence shown here is derived from an EMBL/GenBank/DDBJ whole genome shotgun (WGS) entry which is preliminary data.</text>
</comment>
<dbReference type="AlphaFoldDB" id="A0A0F9RML3"/>
<protein>
    <recommendedName>
        <fullName evidence="1">HTH arsR-type domain-containing protein</fullName>
    </recommendedName>
</protein>
<dbReference type="SUPFAM" id="SSF46785">
    <property type="entry name" value="Winged helix' DNA-binding domain"/>
    <property type="match status" value="1"/>
</dbReference>
<dbReference type="InterPro" id="IPR036388">
    <property type="entry name" value="WH-like_DNA-bd_sf"/>
</dbReference>
<sequence>IMDLNKLIFEFSNVGRYNVLKSLNHQIKRHNELEKELHIPGSEISRHLKRLLEKNLINKDIANRYFVTNIGKIFLQMMDIFEVSLKNETFLNSHDLTLIPLHLIFQLGKLKNVELGNKTMENMEIFENLVRESDEFLFAITDQYQKSLLKEAEKKMKNQSIKIKALVDKNLLKSYNIPDGWYDLFETPKVFFKEMLRNIRILDKIGLSLVASEKGSILFLSKDGEIDYSQCLIDNHESFINWTIELFDWYWKKGKDLRPFIRKEILGMS</sequence>
<dbReference type="Pfam" id="PF01022">
    <property type="entry name" value="HTH_5"/>
    <property type="match status" value="1"/>
</dbReference>
<dbReference type="InterPro" id="IPR036390">
    <property type="entry name" value="WH_DNA-bd_sf"/>
</dbReference>
<dbReference type="Gene3D" id="1.10.10.10">
    <property type="entry name" value="Winged helix-like DNA-binding domain superfamily/Winged helix DNA-binding domain"/>
    <property type="match status" value="1"/>
</dbReference>
<organism evidence="2">
    <name type="scientific">marine sediment metagenome</name>
    <dbReference type="NCBI Taxonomy" id="412755"/>
    <lineage>
        <taxon>unclassified sequences</taxon>
        <taxon>metagenomes</taxon>
        <taxon>ecological metagenomes</taxon>
    </lineage>
</organism>
<feature type="domain" description="HTH arsR-type" evidence="1">
    <location>
        <begin position="15"/>
        <end position="59"/>
    </location>
</feature>
<evidence type="ECO:0000313" key="2">
    <source>
        <dbReference type="EMBL" id="KKN51037.1"/>
    </source>
</evidence>
<gene>
    <name evidence="2" type="ORF">LCGC14_0626890</name>
</gene>
<accession>A0A0F9RML3</accession>
<proteinExistence type="predicted"/>
<feature type="non-terminal residue" evidence="2">
    <location>
        <position position="1"/>
    </location>
</feature>
<reference evidence="2" key="1">
    <citation type="journal article" date="2015" name="Nature">
        <title>Complex archaea that bridge the gap between prokaryotes and eukaryotes.</title>
        <authorList>
            <person name="Spang A."/>
            <person name="Saw J.H."/>
            <person name="Jorgensen S.L."/>
            <person name="Zaremba-Niedzwiedzka K."/>
            <person name="Martijn J."/>
            <person name="Lind A.E."/>
            <person name="van Eijk R."/>
            <person name="Schleper C."/>
            <person name="Guy L."/>
            <person name="Ettema T.J."/>
        </authorList>
    </citation>
    <scope>NUCLEOTIDE SEQUENCE</scope>
</reference>